<dbReference type="InterPro" id="IPR015631">
    <property type="entry name" value="CD2/SLAM_rcpt"/>
</dbReference>
<dbReference type="PANTHER" id="PTHR12080:SF55">
    <property type="entry name" value="LYMPHOCYTE FUNCTION-ASSOCIATED ANTIGEN 3"/>
    <property type="match status" value="1"/>
</dbReference>
<dbReference type="Pfam" id="PF13927">
    <property type="entry name" value="Ig_3"/>
    <property type="match status" value="1"/>
</dbReference>
<feature type="non-terminal residue" evidence="7">
    <location>
        <position position="1"/>
    </location>
</feature>
<dbReference type="Gene3D" id="2.60.40.10">
    <property type="entry name" value="Immunoglobulins"/>
    <property type="match status" value="3"/>
</dbReference>
<evidence type="ECO:0000313" key="8">
    <source>
        <dbReference type="Proteomes" id="UP000736164"/>
    </source>
</evidence>
<sequence length="539" mass="58573">TETRKNASLRIAKAGKLHSLPKKLGPRYSTLVPSGFSLGSLGSRITFHLVLPPTFRIHLPFHVSLLRPFHRSPLVDLKHRPPPPHLIRGVAQHHCLPTSPRLLVLPVLPPGCQGGEIIVLYFATQQAGAHLSAALQQELKGIVGRSVTFEAQVSEDADLKQIDIGGPRTVAGVMNATIYHIDAKFRGRVTWEEKSGFFQIKDLKTSDSGVYTVQNLGGQKNSTTFNLTVYNKVSKPQVNRGIRVSENCSLLCSVSNGRKVTLSWQREGETLNHTSNPDLNTTLTLPLETEGLSHSYSCVASNPVSNETLPVRPEDHCFDRVPKPQVSRVSQVSESCSLLCSVSNGREVTLSWQREGETLSNTSNPDLNTPLTLPLETEGLSHSYSCVASNPVSTETLPVRPEEHCFGADDRILLYAGAAGGGAVCLGIVALMLYCRLRGKKPRDEDSSPTNNGALESGPAEVTYAALDMKRLKKPTAVPLAGEDHTVYAEVTGGGRMQGSHFAPEPPPAAGTLASECTEYARVNFRRKTRRAQDPVLCY</sequence>
<evidence type="ECO:0000256" key="3">
    <source>
        <dbReference type="ARBA" id="ARBA00023136"/>
    </source>
</evidence>
<keyword evidence="4" id="KW-0325">Glycoprotein</keyword>
<dbReference type="InterPro" id="IPR007110">
    <property type="entry name" value="Ig-like_dom"/>
</dbReference>
<evidence type="ECO:0000313" key="7">
    <source>
        <dbReference type="EMBL" id="MBN3319355.1"/>
    </source>
</evidence>
<evidence type="ECO:0000259" key="6">
    <source>
        <dbReference type="PROSITE" id="PS50835"/>
    </source>
</evidence>
<dbReference type="InterPro" id="IPR036179">
    <property type="entry name" value="Ig-like_dom_sf"/>
</dbReference>
<evidence type="ECO:0000256" key="1">
    <source>
        <dbReference type="ARBA" id="ARBA00004370"/>
    </source>
</evidence>
<dbReference type="SUPFAM" id="SSF48726">
    <property type="entry name" value="Immunoglobulin"/>
    <property type="match status" value="3"/>
</dbReference>
<evidence type="ECO:0000256" key="5">
    <source>
        <dbReference type="SAM" id="Phobius"/>
    </source>
</evidence>
<dbReference type="PANTHER" id="PTHR12080">
    <property type="entry name" value="SIGNALING LYMPHOCYTIC ACTIVATION MOLECULE"/>
    <property type="match status" value="1"/>
</dbReference>
<comment type="subcellular location">
    <subcellularLocation>
        <location evidence="1">Membrane</location>
    </subcellularLocation>
</comment>
<feature type="domain" description="Ig-like" evidence="6">
    <location>
        <begin position="324"/>
        <end position="398"/>
    </location>
</feature>
<dbReference type="AlphaFoldDB" id="A0A8J7NTJ1"/>
<accession>A0A8J7NTJ1</accession>
<organism evidence="7 8">
    <name type="scientific">Atractosteus spatula</name>
    <name type="common">Alligator gar</name>
    <name type="synonym">Lepisosteus spatula</name>
    <dbReference type="NCBI Taxonomy" id="7917"/>
    <lineage>
        <taxon>Eukaryota</taxon>
        <taxon>Metazoa</taxon>
        <taxon>Chordata</taxon>
        <taxon>Craniata</taxon>
        <taxon>Vertebrata</taxon>
        <taxon>Euteleostomi</taxon>
        <taxon>Actinopterygii</taxon>
        <taxon>Neopterygii</taxon>
        <taxon>Holostei</taxon>
        <taxon>Semionotiformes</taxon>
        <taxon>Lepisosteidae</taxon>
        <taxon>Atractosteus</taxon>
    </lineage>
</organism>
<proteinExistence type="predicted"/>
<comment type="caution">
    <text evidence="7">The sequence shown here is derived from an EMBL/GenBank/DDBJ whole genome shotgun (WGS) entry which is preliminary data.</text>
</comment>
<evidence type="ECO:0000256" key="4">
    <source>
        <dbReference type="ARBA" id="ARBA00023180"/>
    </source>
</evidence>
<dbReference type="PROSITE" id="PS50835">
    <property type="entry name" value="IG_LIKE"/>
    <property type="match status" value="2"/>
</dbReference>
<feature type="transmembrane region" description="Helical" evidence="5">
    <location>
        <begin position="412"/>
        <end position="434"/>
    </location>
</feature>
<protein>
    <submittedName>
        <fullName evidence="7">SLAF9 protein</fullName>
    </submittedName>
</protein>
<dbReference type="Proteomes" id="UP000736164">
    <property type="component" value="Unassembled WGS sequence"/>
</dbReference>
<feature type="non-terminal residue" evidence="7">
    <location>
        <position position="539"/>
    </location>
</feature>
<keyword evidence="8" id="KW-1185">Reference proteome</keyword>
<gene>
    <name evidence="7" type="primary">Slamf9</name>
    <name evidence="7" type="ORF">GTO95_0001521</name>
</gene>
<keyword evidence="3 5" id="KW-0472">Membrane</keyword>
<evidence type="ECO:0000256" key="2">
    <source>
        <dbReference type="ARBA" id="ARBA00022729"/>
    </source>
</evidence>
<keyword evidence="5" id="KW-1133">Transmembrane helix</keyword>
<dbReference type="InterPro" id="IPR013783">
    <property type="entry name" value="Ig-like_fold"/>
</dbReference>
<feature type="domain" description="Ig-like" evidence="6">
    <location>
        <begin position="236"/>
        <end position="310"/>
    </location>
</feature>
<reference evidence="7" key="1">
    <citation type="journal article" date="2021" name="Cell">
        <title>Tracing the genetic footprints of vertebrate landing in non-teleost ray-finned fishes.</title>
        <authorList>
            <person name="Bi X."/>
            <person name="Wang K."/>
            <person name="Yang L."/>
            <person name="Pan H."/>
            <person name="Jiang H."/>
            <person name="Wei Q."/>
            <person name="Fang M."/>
            <person name="Yu H."/>
            <person name="Zhu C."/>
            <person name="Cai Y."/>
            <person name="He Y."/>
            <person name="Gan X."/>
            <person name="Zeng H."/>
            <person name="Yu D."/>
            <person name="Zhu Y."/>
            <person name="Jiang H."/>
            <person name="Qiu Q."/>
            <person name="Yang H."/>
            <person name="Zhang Y.E."/>
            <person name="Wang W."/>
            <person name="Zhu M."/>
            <person name="He S."/>
            <person name="Zhang G."/>
        </authorList>
    </citation>
    <scope>NUCLEOTIDE SEQUENCE</scope>
    <source>
        <strain evidence="7">Allg_001</strain>
    </source>
</reference>
<keyword evidence="2" id="KW-0732">Signal</keyword>
<keyword evidence="5" id="KW-0812">Transmembrane</keyword>
<dbReference type="CDD" id="cd00096">
    <property type="entry name" value="Ig"/>
    <property type="match status" value="2"/>
</dbReference>
<name>A0A8J7NTJ1_ATRSP</name>
<dbReference type="GO" id="GO:0016020">
    <property type="term" value="C:membrane"/>
    <property type="evidence" value="ECO:0007669"/>
    <property type="project" value="UniProtKB-SubCell"/>
</dbReference>
<dbReference type="EMBL" id="JAAWVO010044358">
    <property type="protein sequence ID" value="MBN3319355.1"/>
    <property type="molecule type" value="Genomic_DNA"/>
</dbReference>